<reference evidence="1 2" key="1">
    <citation type="journal article" date="2011" name="Proc. Natl. Acad. Sci. U.S.A.">
        <title>Evolutionary erosion of yeast sex chromosomes by mating-type switching accidents.</title>
        <authorList>
            <person name="Gordon J.L."/>
            <person name="Armisen D."/>
            <person name="Proux-Wera E."/>
            <person name="Oheigeartaigh S.S."/>
            <person name="Byrne K.P."/>
            <person name="Wolfe K.H."/>
        </authorList>
    </citation>
    <scope>NUCLEOTIDE SEQUENCE [LARGE SCALE GENOMIC DNA]</scope>
    <source>
        <strain evidence="2">ATCC MYA-139 / BCRC 22969 / CBS 8797 / CCRC 22969 / KCTC 17520 / NBRC 10181 / NCYC 3082</strain>
    </source>
</reference>
<dbReference type="RefSeq" id="XP_022465792.1">
    <property type="nucleotide sequence ID" value="XM_022609391.1"/>
</dbReference>
<evidence type="ECO:0000313" key="1">
    <source>
        <dbReference type="EMBL" id="CCK71547.1"/>
    </source>
</evidence>
<dbReference type="AlphaFoldDB" id="J7S1P1"/>
<dbReference type="GeneID" id="34527279"/>
<reference evidence="2" key="2">
    <citation type="submission" date="2012-08" db="EMBL/GenBank/DDBJ databases">
        <title>Genome sequence of Kazachstania naganishii.</title>
        <authorList>
            <person name="Gordon J.L."/>
            <person name="Armisen D."/>
            <person name="Proux-Wera E."/>
            <person name="OhEigeartaigh S.S."/>
            <person name="Byrne K.P."/>
            <person name="Wolfe K.H."/>
        </authorList>
    </citation>
    <scope>NUCLEOTIDE SEQUENCE [LARGE SCALE GENOMIC DNA]</scope>
    <source>
        <strain evidence="2">ATCC MYA-139 / BCRC 22969 / CBS 8797 / CCRC 22969 / KCTC 17520 / NBRC 10181 / NCYC 3082</strain>
    </source>
</reference>
<evidence type="ECO:0000313" key="2">
    <source>
        <dbReference type="Proteomes" id="UP000006310"/>
    </source>
</evidence>
<dbReference type="Proteomes" id="UP000006310">
    <property type="component" value="Chromosome 8"/>
</dbReference>
<sequence>MCVTQNGLCRTPKWIELDIVLVSSWYYEKANQTVCYIMKRSFGTLTMFNYFLEDPNEGRLFPSADGKRRKSVRSKEKLHNIACKLKRHGIKGGTTKSQQTERIEKSSSVVERLENKHDLARFGTTFAILAPEYHIFRTSNYDHPNELDTKIINQPRDLDVENYTNEELTALLETVVNNALQGDSSTSITKTPEIYLCIEGNDTDIESTLESSESPPPYLGECEKYTL</sequence>
<dbReference type="KEGG" id="kng:KNAG_0H01340"/>
<proteinExistence type="predicted"/>
<organism evidence="1 2">
    <name type="scientific">Huiozyma naganishii (strain ATCC MYA-139 / BCRC 22969 / CBS 8797 / KCTC 17520 / NBRC 10181 / NCYC 3082 / Yp74L-3)</name>
    <name type="common">Yeast</name>
    <name type="synonym">Kazachstania naganishii</name>
    <dbReference type="NCBI Taxonomy" id="1071383"/>
    <lineage>
        <taxon>Eukaryota</taxon>
        <taxon>Fungi</taxon>
        <taxon>Dikarya</taxon>
        <taxon>Ascomycota</taxon>
        <taxon>Saccharomycotina</taxon>
        <taxon>Saccharomycetes</taxon>
        <taxon>Saccharomycetales</taxon>
        <taxon>Saccharomycetaceae</taxon>
        <taxon>Huiozyma</taxon>
    </lineage>
</organism>
<keyword evidence="2" id="KW-1185">Reference proteome</keyword>
<accession>J7S1P1</accession>
<dbReference type="HOGENOM" id="CLU_1219845_0_0_1"/>
<dbReference type="EMBL" id="HE978321">
    <property type="protein sequence ID" value="CCK71547.1"/>
    <property type="molecule type" value="Genomic_DNA"/>
</dbReference>
<gene>
    <name evidence="1" type="primary">KNAG0H01340</name>
    <name evidence="1" type="ordered locus">KNAG_0H01340</name>
</gene>
<protein>
    <submittedName>
        <fullName evidence="1">Uncharacterized protein</fullName>
    </submittedName>
</protein>
<name>J7S1P1_HUIN7</name>